<dbReference type="CDD" id="cd00082">
    <property type="entry name" value="HisKA"/>
    <property type="match status" value="1"/>
</dbReference>
<dbReference type="SMART" id="SM00387">
    <property type="entry name" value="HATPase_c"/>
    <property type="match status" value="1"/>
</dbReference>
<dbReference type="Gene3D" id="3.30.450.20">
    <property type="entry name" value="PAS domain"/>
    <property type="match status" value="1"/>
</dbReference>
<comment type="caution">
    <text evidence="15">The sequence shown here is derived from an EMBL/GenBank/DDBJ whole genome shotgun (WGS) entry which is preliminary data.</text>
</comment>
<evidence type="ECO:0000256" key="1">
    <source>
        <dbReference type="ARBA" id="ARBA00000085"/>
    </source>
</evidence>
<keyword evidence="6 11" id="KW-0812">Transmembrane</keyword>
<dbReference type="PANTHER" id="PTHR43304:SF1">
    <property type="entry name" value="PAC DOMAIN-CONTAINING PROTEIN"/>
    <property type="match status" value="1"/>
</dbReference>
<protein>
    <recommendedName>
        <fullName evidence="3">histidine kinase</fullName>
        <ecNumber evidence="3">2.7.13.3</ecNumber>
    </recommendedName>
</protein>
<dbReference type="GO" id="GO:0005524">
    <property type="term" value="F:ATP binding"/>
    <property type="evidence" value="ECO:0007669"/>
    <property type="project" value="UniProtKB-KW"/>
</dbReference>
<reference evidence="16" key="1">
    <citation type="journal article" date="2019" name="Int. J. Syst. Evol. Microbiol.">
        <title>The Global Catalogue of Microorganisms (GCM) 10K type strain sequencing project: providing services to taxonomists for standard genome sequencing and annotation.</title>
        <authorList>
            <consortium name="The Broad Institute Genomics Platform"/>
            <consortium name="The Broad Institute Genome Sequencing Center for Infectious Disease"/>
            <person name="Wu L."/>
            <person name="Ma J."/>
        </authorList>
    </citation>
    <scope>NUCLEOTIDE SEQUENCE [LARGE SCALE GENOMIC DNA]</scope>
    <source>
        <strain evidence="16">CCUG 58938</strain>
    </source>
</reference>
<dbReference type="RefSeq" id="WP_377580541.1">
    <property type="nucleotide sequence ID" value="NZ_JBHTKA010000007.1"/>
</dbReference>
<dbReference type="SUPFAM" id="SSF55785">
    <property type="entry name" value="PYP-like sensor domain (PAS domain)"/>
    <property type="match status" value="1"/>
</dbReference>
<gene>
    <name evidence="15" type="ORF">ACFQ21_17315</name>
</gene>
<name>A0ABW3K4Y7_9BACT</name>
<dbReference type="NCBIfam" id="TIGR00229">
    <property type="entry name" value="sensory_box"/>
    <property type="match status" value="1"/>
</dbReference>
<dbReference type="PROSITE" id="PS50109">
    <property type="entry name" value="HIS_KIN"/>
    <property type="match status" value="1"/>
</dbReference>
<dbReference type="SMART" id="SM00091">
    <property type="entry name" value="PAS"/>
    <property type="match status" value="1"/>
</dbReference>
<dbReference type="InterPro" id="IPR004358">
    <property type="entry name" value="Sig_transdc_His_kin-like_C"/>
</dbReference>
<evidence type="ECO:0000256" key="9">
    <source>
        <dbReference type="ARBA" id="ARBA00023136"/>
    </source>
</evidence>
<dbReference type="PANTHER" id="PTHR43304">
    <property type="entry name" value="PHYTOCHROME-LIKE PROTEIN CPH1"/>
    <property type="match status" value="1"/>
</dbReference>
<dbReference type="CDD" id="cd00130">
    <property type="entry name" value="PAS"/>
    <property type="match status" value="1"/>
</dbReference>
<evidence type="ECO:0000313" key="15">
    <source>
        <dbReference type="EMBL" id="MFD1001090.1"/>
    </source>
</evidence>
<dbReference type="Pfam" id="PF00512">
    <property type="entry name" value="HisKA"/>
    <property type="match status" value="1"/>
</dbReference>
<comment type="subcellular location">
    <subcellularLocation>
        <location evidence="2">Membrane</location>
    </subcellularLocation>
</comment>
<dbReference type="InterPro" id="IPR003594">
    <property type="entry name" value="HATPase_dom"/>
</dbReference>
<dbReference type="PROSITE" id="PS50112">
    <property type="entry name" value="PAS"/>
    <property type="match status" value="1"/>
</dbReference>
<keyword evidence="15" id="KW-0547">Nucleotide-binding</keyword>
<dbReference type="PRINTS" id="PR00344">
    <property type="entry name" value="BCTRLSENSOR"/>
</dbReference>
<dbReference type="InterPro" id="IPR005467">
    <property type="entry name" value="His_kinase_dom"/>
</dbReference>
<dbReference type="Gene3D" id="3.30.565.10">
    <property type="entry name" value="Histidine kinase-like ATPase, C-terminal domain"/>
    <property type="match status" value="1"/>
</dbReference>
<organism evidence="15 16">
    <name type="scientific">Ohtaekwangia kribbensis</name>
    <dbReference type="NCBI Taxonomy" id="688913"/>
    <lineage>
        <taxon>Bacteria</taxon>
        <taxon>Pseudomonadati</taxon>
        <taxon>Bacteroidota</taxon>
        <taxon>Cytophagia</taxon>
        <taxon>Cytophagales</taxon>
        <taxon>Fulvivirgaceae</taxon>
        <taxon>Ohtaekwangia</taxon>
    </lineage>
</organism>
<evidence type="ECO:0000259" key="12">
    <source>
        <dbReference type="PROSITE" id="PS50109"/>
    </source>
</evidence>
<dbReference type="EMBL" id="JBHTKA010000007">
    <property type="protein sequence ID" value="MFD1001090.1"/>
    <property type="molecule type" value="Genomic_DNA"/>
</dbReference>
<evidence type="ECO:0000256" key="7">
    <source>
        <dbReference type="ARBA" id="ARBA00022777"/>
    </source>
</evidence>
<dbReference type="InterPro" id="IPR013767">
    <property type="entry name" value="PAS_fold"/>
</dbReference>
<keyword evidence="4" id="KW-0597">Phosphoprotein</keyword>
<feature type="domain" description="CHASE" evidence="14">
    <location>
        <begin position="90"/>
        <end position="168"/>
    </location>
</feature>
<evidence type="ECO:0000256" key="10">
    <source>
        <dbReference type="SAM" id="Coils"/>
    </source>
</evidence>
<dbReference type="SMART" id="SM00388">
    <property type="entry name" value="HisKA"/>
    <property type="match status" value="1"/>
</dbReference>
<comment type="catalytic activity">
    <reaction evidence="1">
        <text>ATP + protein L-histidine = ADP + protein N-phospho-L-histidine.</text>
        <dbReference type="EC" id="2.7.13.3"/>
    </reaction>
</comment>
<feature type="transmembrane region" description="Helical" evidence="11">
    <location>
        <begin position="231"/>
        <end position="255"/>
    </location>
</feature>
<keyword evidence="8 11" id="KW-1133">Transmembrane helix</keyword>
<sequence>MFLVLTVLTQLLVYFWYQSARYTEIQRLSNQANAKKERVHITLTNSLSCTRTLAFVVEEHGIPQDFNRIAEKLLRANPLVDAIELLEGGVITHVYPVNGNEAAIGYNILSDTVRHRGAVIAMQRKDFFFAGPVKLKQGGIAVIGRQPIFINGKFWGFAAVLIKLSSFMKATAIDADSNRDFSYQLSRVRTNGQEEFFLPAAAIPTEGDFVTIEVPNTEWKLYVTSRNQTEIYHHAIVLSALGFLFSSIVGIFSWYTASQPEKLEQLVERRTCQLTMEKELSDSIINSLPGIIYIYDQNRKFFRWNRNFESVSGYTSDEVRNMHPLDFFEGEDKELLRKKIETVFDKGQADVEAYFYTRTKEKIIYYFNGNVAHFDGNTYLIGMGIDISKRAAAEKDIQDLNTRLQATIERLQARNNDLQQFSYVVSHNLRNPIARILGLASIFGDDTNENRVIVDKITEATTQLDDTVKDISTIVSARNITEKYEYVSFNDAWENVRHELKNEIDQSHVAISVDFNKAPGLISVKSYIHNMLYNLVSNALKFRNQNIPATISIKTNLYKQGICLEVQDNGIGIDLVKNGAKLFGLYKRFGPESIPGKGIGLCLTKNQVESLHGKIEVASKLQEGSTFTIYLPTLI</sequence>
<dbReference type="InterPro" id="IPR036097">
    <property type="entry name" value="HisK_dim/P_sf"/>
</dbReference>
<dbReference type="Pfam" id="PF03924">
    <property type="entry name" value="CHASE"/>
    <property type="match status" value="1"/>
</dbReference>
<evidence type="ECO:0000256" key="3">
    <source>
        <dbReference type="ARBA" id="ARBA00012438"/>
    </source>
</evidence>
<dbReference type="InterPro" id="IPR036890">
    <property type="entry name" value="HATPase_C_sf"/>
</dbReference>
<accession>A0ABW3K4Y7</accession>
<dbReference type="Gene3D" id="3.30.450.350">
    <property type="entry name" value="CHASE domain"/>
    <property type="match status" value="1"/>
</dbReference>
<dbReference type="Pfam" id="PF00989">
    <property type="entry name" value="PAS"/>
    <property type="match status" value="1"/>
</dbReference>
<dbReference type="InterPro" id="IPR006189">
    <property type="entry name" value="CHASE_dom"/>
</dbReference>
<dbReference type="InterPro" id="IPR042240">
    <property type="entry name" value="CHASE_sf"/>
</dbReference>
<dbReference type="InterPro" id="IPR000014">
    <property type="entry name" value="PAS"/>
</dbReference>
<feature type="domain" description="PAS" evidence="13">
    <location>
        <begin position="277"/>
        <end position="347"/>
    </location>
</feature>
<keyword evidence="16" id="KW-1185">Reference proteome</keyword>
<dbReference type="SUPFAM" id="SSF55874">
    <property type="entry name" value="ATPase domain of HSP90 chaperone/DNA topoisomerase II/histidine kinase"/>
    <property type="match status" value="1"/>
</dbReference>
<evidence type="ECO:0000256" key="4">
    <source>
        <dbReference type="ARBA" id="ARBA00022553"/>
    </source>
</evidence>
<evidence type="ECO:0000313" key="16">
    <source>
        <dbReference type="Proteomes" id="UP001597112"/>
    </source>
</evidence>
<dbReference type="SMART" id="SM01079">
    <property type="entry name" value="CHASE"/>
    <property type="match status" value="1"/>
</dbReference>
<dbReference type="PROSITE" id="PS50839">
    <property type="entry name" value="CHASE"/>
    <property type="match status" value="1"/>
</dbReference>
<evidence type="ECO:0000256" key="2">
    <source>
        <dbReference type="ARBA" id="ARBA00004370"/>
    </source>
</evidence>
<feature type="coiled-coil region" evidence="10">
    <location>
        <begin position="390"/>
        <end position="421"/>
    </location>
</feature>
<dbReference type="InterPro" id="IPR052162">
    <property type="entry name" value="Sensor_kinase/Photoreceptor"/>
</dbReference>
<keyword evidence="9 11" id="KW-0472">Membrane</keyword>
<dbReference type="SUPFAM" id="SSF47384">
    <property type="entry name" value="Homodimeric domain of signal transducing histidine kinase"/>
    <property type="match status" value="1"/>
</dbReference>
<keyword evidence="7" id="KW-0418">Kinase</keyword>
<dbReference type="Proteomes" id="UP001597112">
    <property type="component" value="Unassembled WGS sequence"/>
</dbReference>
<keyword evidence="10" id="KW-0175">Coiled coil</keyword>
<dbReference type="Gene3D" id="1.10.287.130">
    <property type="match status" value="1"/>
</dbReference>
<proteinExistence type="predicted"/>
<dbReference type="EC" id="2.7.13.3" evidence="3"/>
<keyword evidence="5" id="KW-0808">Transferase</keyword>
<evidence type="ECO:0000256" key="8">
    <source>
        <dbReference type="ARBA" id="ARBA00022989"/>
    </source>
</evidence>
<evidence type="ECO:0000256" key="6">
    <source>
        <dbReference type="ARBA" id="ARBA00022692"/>
    </source>
</evidence>
<dbReference type="Pfam" id="PF02518">
    <property type="entry name" value="HATPase_c"/>
    <property type="match status" value="1"/>
</dbReference>
<evidence type="ECO:0000256" key="5">
    <source>
        <dbReference type="ARBA" id="ARBA00022679"/>
    </source>
</evidence>
<evidence type="ECO:0000259" key="14">
    <source>
        <dbReference type="PROSITE" id="PS50839"/>
    </source>
</evidence>
<dbReference type="InterPro" id="IPR003661">
    <property type="entry name" value="HisK_dim/P_dom"/>
</dbReference>
<feature type="domain" description="Histidine kinase" evidence="12">
    <location>
        <begin position="424"/>
        <end position="635"/>
    </location>
</feature>
<dbReference type="InterPro" id="IPR035965">
    <property type="entry name" value="PAS-like_dom_sf"/>
</dbReference>
<keyword evidence="15" id="KW-0067">ATP-binding</keyword>
<evidence type="ECO:0000256" key="11">
    <source>
        <dbReference type="SAM" id="Phobius"/>
    </source>
</evidence>
<evidence type="ECO:0000259" key="13">
    <source>
        <dbReference type="PROSITE" id="PS50112"/>
    </source>
</evidence>